<sequence length="154" mass="16955">MPNPRYAFEDFAPGDTAEYGDLVVDRDDMVAFAEEYDPQPMHLSEQAARSSMLGELIASGWYTAALLMRMNCDRWLVDSTSMGSPGVDSVEWRAPVRAGDRLTVRSEVVAARASRSRPEMGVVSFAFDVVNQDGVVVMRQVNAVMFGRRDAGAV</sequence>
<evidence type="ECO:0000313" key="2">
    <source>
        <dbReference type="EMBL" id="GLK56366.1"/>
    </source>
</evidence>
<comment type="caution">
    <text evidence="2">The sequence shown here is derived from an EMBL/GenBank/DDBJ whole genome shotgun (WGS) entry which is preliminary data.</text>
</comment>
<dbReference type="CDD" id="cd03454">
    <property type="entry name" value="YdeM"/>
    <property type="match status" value="1"/>
</dbReference>
<organism evidence="2 5">
    <name type="scientific">Methylopila capsulata</name>
    <dbReference type="NCBI Taxonomy" id="61654"/>
    <lineage>
        <taxon>Bacteria</taxon>
        <taxon>Pseudomonadati</taxon>
        <taxon>Pseudomonadota</taxon>
        <taxon>Alphaproteobacteria</taxon>
        <taxon>Hyphomicrobiales</taxon>
        <taxon>Methylopilaceae</taxon>
        <taxon>Methylopila</taxon>
    </lineage>
</organism>
<name>A0A9W6MST3_9HYPH</name>
<dbReference type="Gene3D" id="3.10.129.10">
    <property type="entry name" value="Hotdog Thioesterase"/>
    <property type="match status" value="1"/>
</dbReference>
<evidence type="ECO:0000259" key="1">
    <source>
        <dbReference type="Pfam" id="PF01575"/>
    </source>
</evidence>
<dbReference type="PANTHER" id="PTHR43664">
    <property type="entry name" value="MONOAMINE OXIDASE-RELATED"/>
    <property type="match status" value="1"/>
</dbReference>
<proteinExistence type="predicted"/>
<dbReference type="InterPro" id="IPR002539">
    <property type="entry name" value="MaoC-like_dom"/>
</dbReference>
<feature type="domain" description="MaoC-like" evidence="1">
    <location>
        <begin position="18"/>
        <end position="117"/>
    </location>
</feature>
<evidence type="ECO:0000313" key="4">
    <source>
        <dbReference type="Proteomes" id="UP000758856"/>
    </source>
</evidence>
<accession>A0A9W6MST3</accession>
<dbReference type="Proteomes" id="UP000758856">
    <property type="component" value="Unassembled WGS sequence"/>
</dbReference>
<dbReference type="RefSeq" id="WP_204950584.1">
    <property type="nucleotide sequence ID" value="NZ_BSFF01000003.1"/>
</dbReference>
<dbReference type="AlphaFoldDB" id="A0A9W6MST3"/>
<dbReference type="Proteomes" id="UP001143400">
    <property type="component" value="Unassembled WGS sequence"/>
</dbReference>
<protein>
    <submittedName>
        <fullName evidence="3">Acyl dehydratase</fullName>
    </submittedName>
    <submittedName>
        <fullName evidence="2">Enoyl-CoA hydratase</fullName>
    </submittedName>
</protein>
<keyword evidence="4" id="KW-1185">Reference proteome</keyword>
<reference evidence="3 4" key="2">
    <citation type="submission" date="2021-01" db="EMBL/GenBank/DDBJ databases">
        <title>Genomic Encyclopedia of Type Strains, Phase IV (KMG-IV): sequencing the most valuable type-strain genomes for metagenomic binning, comparative biology and taxonomic classification.</title>
        <authorList>
            <person name="Goeker M."/>
        </authorList>
    </citation>
    <scope>NUCLEOTIDE SEQUENCE [LARGE SCALE GENOMIC DNA]</scope>
    <source>
        <strain evidence="3 4">DSM 6130</strain>
    </source>
</reference>
<dbReference type="SUPFAM" id="SSF54637">
    <property type="entry name" value="Thioesterase/thiol ester dehydrase-isomerase"/>
    <property type="match status" value="1"/>
</dbReference>
<dbReference type="EMBL" id="BSFF01000003">
    <property type="protein sequence ID" value="GLK56366.1"/>
    <property type="molecule type" value="Genomic_DNA"/>
</dbReference>
<evidence type="ECO:0000313" key="5">
    <source>
        <dbReference type="Proteomes" id="UP001143400"/>
    </source>
</evidence>
<dbReference type="InterPro" id="IPR029069">
    <property type="entry name" value="HotDog_dom_sf"/>
</dbReference>
<dbReference type="EMBL" id="JAFBCY010000003">
    <property type="protein sequence ID" value="MBM7852160.1"/>
    <property type="molecule type" value="Genomic_DNA"/>
</dbReference>
<dbReference type="PANTHER" id="PTHR43664:SF1">
    <property type="entry name" value="BETA-METHYLMALYL-COA DEHYDRATASE"/>
    <property type="match status" value="1"/>
</dbReference>
<reference evidence="2" key="3">
    <citation type="submission" date="2023-01" db="EMBL/GenBank/DDBJ databases">
        <authorList>
            <person name="Sun Q."/>
            <person name="Evtushenko L."/>
        </authorList>
    </citation>
    <scope>NUCLEOTIDE SEQUENCE</scope>
    <source>
        <strain evidence="2">VKM B-1606</strain>
    </source>
</reference>
<gene>
    <name evidence="2" type="ORF">GCM10008170_23850</name>
    <name evidence="3" type="ORF">JOD31_002402</name>
</gene>
<reference evidence="2" key="1">
    <citation type="journal article" date="2014" name="Int. J. Syst. Evol. Microbiol.">
        <title>Complete genome sequence of Corynebacterium casei LMG S-19264T (=DSM 44701T), isolated from a smear-ripened cheese.</title>
        <authorList>
            <consortium name="US DOE Joint Genome Institute (JGI-PGF)"/>
            <person name="Walter F."/>
            <person name="Albersmeier A."/>
            <person name="Kalinowski J."/>
            <person name="Ruckert C."/>
        </authorList>
    </citation>
    <scope>NUCLEOTIDE SEQUENCE</scope>
    <source>
        <strain evidence="2">VKM B-1606</strain>
    </source>
</reference>
<dbReference type="InterPro" id="IPR052342">
    <property type="entry name" value="MCH/BMMD"/>
</dbReference>
<evidence type="ECO:0000313" key="3">
    <source>
        <dbReference type="EMBL" id="MBM7852160.1"/>
    </source>
</evidence>
<dbReference type="Pfam" id="PF01575">
    <property type="entry name" value="MaoC_dehydratas"/>
    <property type="match status" value="1"/>
</dbReference>